<dbReference type="AlphaFoldDB" id="A0A059J1N1"/>
<evidence type="ECO:0000313" key="1">
    <source>
        <dbReference type="EMBL" id="KDB21786.1"/>
    </source>
</evidence>
<protein>
    <submittedName>
        <fullName evidence="1">Uncharacterized protein</fullName>
    </submittedName>
</protein>
<reference evidence="1 2" key="1">
    <citation type="submission" date="2014-02" db="EMBL/GenBank/DDBJ databases">
        <title>The Genome Sequence of Trichophyton interdigitale MR816.</title>
        <authorList>
            <consortium name="The Broad Institute Genomics Platform"/>
            <person name="Cuomo C.A."/>
            <person name="White T.C."/>
            <person name="Graser Y."/>
            <person name="Martinez-Rossi N."/>
            <person name="Heitman J."/>
            <person name="Young S.K."/>
            <person name="Zeng Q."/>
            <person name="Gargeya S."/>
            <person name="Abouelleil A."/>
            <person name="Alvarado L."/>
            <person name="Chapman S.B."/>
            <person name="Gainer-Dewar J."/>
            <person name="Goldberg J."/>
            <person name="Griggs A."/>
            <person name="Gujja S."/>
            <person name="Hansen M."/>
            <person name="Howarth C."/>
            <person name="Imamovic A."/>
            <person name="Larimer J."/>
            <person name="Martinez D."/>
            <person name="Murphy C."/>
            <person name="Pearson M.D."/>
            <person name="Persinoti G."/>
            <person name="Poon T."/>
            <person name="Priest M."/>
            <person name="Roberts A.D."/>
            <person name="Saif S."/>
            <person name="Shea T.D."/>
            <person name="Sykes S.N."/>
            <person name="Wortman J."/>
            <person name="Nusbaum C."/>
            <person name="Birren B."/>
        </authorList>
    </citation>
    <scope>NUCLEOTIDE SEQUENCE [LARGE SCALE GENOMIC DNA]</scope>
    <source>
        <strain evidence="1 2">MR816</strain>
    </source>
</reference>
<gene>
    <name evidence="1" type="ORF">H109_06246</name>
</gene>
<keyword evidence="2" id="KW-1185">Reference proteome</keyword>
<dbReference type="EMBL" id="AOKY01000394">
    <property type="protein sequence ID" value="KDB21786.1"/>
    <property type="molecule type" value="Genomic_DNA"/>
</dbReference>
<accession>A0A059J1N1</accession>
<organism evidence="1 2">
    <name type="scientific">Trichophyton interdigitale (strain MR816)</name>
    <dbReference type="NCBI Taxonomy" id="1215338"/>
    <lineage>
        <taxon>Eukaryota</taxon>
        <taxon>Fungi</taxon>
        <taxon>Dikarya</taxon>
        <taxon>Ascomycota</taxon>
        <taxon>Pezizomycotina</taxon>
        <taxon>Eurotiomycetes</taxon>
        <taxon>Eurotiomycetidae</taxon>
        <taxon>Onygenales</taxon>
        <taxon>Arthrodermataceae</taxon>
        <taxon>Trichophyton</taxon>
    </lineage>
</organism>
<dbReference type="Proteomes" id="UP000024533">
    <property type="component" value="Unassembled WGS sequence"/>
</dbReference>
<name>A0A059J1N1_TRIIM</name>
<proteinExistence type="predicted"/>
<dbReference type="HOGENOM" id="CLU_1462345_0_0_1"/>
<evidence type="ECO:0000313" key="2">
    <source>
        <dbReference type="Proteomes" id="UP000024533"/>
    </source>
</evidence>
<sequence length="185" mass="20689">MNETEAEKEIMPDYLIGRGNSRINLHVQTWLKPSPSYGFALRTRHDKIEVGRQRRDQTDIRSTLSHPRSVFGISVQRSKQKIYPDKRKTGVRKMIFHQRLQGAPSGLDVVQLRMDQDLTDGSRSYILCNNPDVSRNWIKVGNCNIIGSANYPLPQSGERSPGSGICETGVGSSSMSAALEIDFGI</sequence>
<comment type="caution">
    <text evidence="1">The sequence shown here is derived from an EMBL/GenBank/DDBJ whole genome shotgun (WGS) entry which is preliminary data.</text>
</comment>